<dbReference type="Proteomes" id="UP000823399">
    <property type="component" value="Unassembled WGS sequence"/>
</dbReference>
<gene>
    <name evidence="2" type="ORF">F5147DRAFT_747777</name>
</gene>
<feature type="compositionally biased region" description="Pro residues" evidence="1">
    <location>
        <begin position="163"/>
        <end position="173"/>
    </location>
</feature>
<organism evidence="2 3">
    <name type="scientific">Suillus discolor</name>
    <dbReference type="NCBI Taxonomy" id="1912936"/>
    <lineage>
        <taxon>Eukaryota</taxon>
        <taxon>Fungi</taxon>
        <taxon>Dikarya</taxon>
        <taxon>Basidiomycota</taxon>
        <taxon>Agaricomycotina</taxon>
        <taxon>Agaricomycetes</taxon>
        <taxon>Agaricomycetidae</taxon>
        <taxon>Boletales</taxon>
        <taxon>Suillineae</taxon>
        <taxon>Suillaceae</taxon>
        <taxon>Suillus</taxon>
    </lineage>
</organism>
<feature type="compositionally biased region" description="Polar residues" evidence="1">
    <location>
        <begin position="30"/>
        <end position="40"/>
    </location>
</feature>
<feature type="compositionally biased region" description="Basic and acidic residues" evidence="1">
    <location>
        <begin position="88"/>
        <end position="112"/>
    </location>
</feature>
<feature type="compositionally biased region" description="Low complexity" evidence="1">
    <location>
        <begin position="125"/>
        <end position="140"/>
    </location>
</feature>
<dbReference type="InterPro" id="IPR041078">
    <property type="entry name" value="Plavaka"/>
</dbReference>
<evidence type="ECO:0000256" key="1">
    <source>
        <dbReference type="SAM" id="MobiDB-lite"/>
    </source>
</evidence>
<evidence type="ECO:0000313" key="3">
    <source>
        <dbReference type="Proteomes" id="UP000823399"/>
    </source>
</evidence>
<dbReference type="RefSeq" id="XP_041287644.1">
    <property type="nucleotide sequence ID" value="XM_041439982.1"/>
</dbReference>
<keyword evidence="3" id="KW-1185">Reference proteome</keyword>
<accession>A0A9P7EY79</accession>
<dbReference type="OrthoDB" id="3199698at2759"/>
<dbReference type="Pfam" id="PF18759">
    <property type="entry name" value="Plavaka"/>
    <property type="match status" value="1"/>
</dbReference>
<reference evidence="2" key="1">
    <citation type="journal article" date="2020" name="New Phytol.">
        <title>Comparative genomics reveals dynamic genome evolution in host specialist ectomycorrhizal fungi.</title>
        <authorList>
            <person name="Lofgren L.A."/>
            <person name="Nguyen N.H."/>
            <person name="Vilgalys R."/>
            <person name="Ruytinx J."/>
            <person name="Liao H.L."/>
            <person name="Branco S."/>
            <person name="Kuo A."/>
            <person name="LaButti K."/>
            <person name="Lipzen A."/>
            <person name="Andreopoulos W."/>
            <person name="Pangilinan J."/>
            <person name="Riley R."/>
            <person name="Hundley H."/>
            <person name="Na H."/>
            <person name="Barry K."/>
            <person name="Grigoriev I.V."/>
            <person name="Stajich J.E."/>
            <person name="Kennedy P.G."/>
        </authorList>
    </citation>
    <scope>NUCLEOTIDE SEQUENCE</scope>
    <source>
        <strain evidence="2">FC423</strain>
    </source>
</reference>
<dbReference type="GeneID" id="64702241"/>
<feature type="compositionally biased region" description="Polar residues" evidence="1">
    <location>
        <begin position="1"/>
        <end position="10"/>
    </location>
</feature>
<comment type="caution">
    <text evidence="2">The sequence shown here is derived from an EMBL/GenBank/DDBJ whole genome shotgun (WGS) entry which is preliminary data.</text>
</comment>
<feature type="region of interest" description="Disordered" evidence="1">
    <location>
        <begin position="739"/>
        <end position="758"/>
    </location>
</feature>
<feature type="region of interest" description="Disordered" evidence="1">
    <location>
        <begin position="1"/>
        <end position="185"/>
    </location>
</feature>
<proteinExistence type="predicted"/>
<protein>
    <submittedName>
        <fullName evidence="2">Uncharacterized protein</fullName>
    </submittedName>
</protein>
<dbReference type="EMBL" id="JABBWM010000077">
    <property type="protein sequence ID" value="KAG2094831.1"/>
    <property type="molecule type" value="Genomic_DNA"/>
</dbReference>
<name>A0A9P7EY79_9AGAM</name>
<evidence type="ECO:0000313" key="2">
    <source>
        <dbReference type="EMBL" id="KAG2094831.1"/>
    </source>
</evidence>
<dbReference type="AlphaFoldDB" id="A0A9P7EY79"/>
<sequence>MRSQHESQTFRLPHHSSSSSSSSPPPASCKRNSSSASQSGPEHPLFDSTYHSCSRSRSEGASDSRTQASGGRDFDMVFNPPDLEDVIEDGHGSHHDFEYDAPHDTFEDRHSAEPPADSTGGLDVDQPPGSSASSDSQAWSRPQVTRSYHPIINGRICDGQRNPIPPDAPPPPRPSDRGSDDWTPYNDRVEFEVADFLYRRNQMSAGDIDFVFNLWAASLAAHGDTPPFTNHTDMYDTIDSTPLGDVPWQSFSSQYNGILPDDPSEYDVWFQDPRLLVHNIISNPDFKDEFDYAPLQEYSISDGAHQFQDFMSGDWCWKQADLIAQDPDTIGSMFVPIILGSDKTTVSVATGHNQYWPVYMSIGNIRNNVRRAHRNGVVLLGFLAIPKDTKDAHFRKFRRQLLHSSLAKMLETLKPGMTKPEVVRCPDGHFRRAVYGLGPYIADYPEQALLACIVQNWYAPTPADGLDEGTYGRRSRNHTEVLVEEFELGVLWDEYGLVGDIVPFTNYFPRADIHELLSPDILHQLIKGAFKDHLVSWVHDYIEAQYTEANANKILDDIDRRIALAPAFAGLRRFPEGRGFKQWTGDDSKALMKVYIPAIEGHVPKEMVQALRALLDFIYIARRNIISSNSLDAMDDALKRFHRYRKIFRTSGVRPRGFNLPRQHSLIHYHKLIRAFGAPNGLCSSITESKHIKAVKEPWRRSSHFEALSQMLLTNQRLDKLAASRVDFDEPFGCYHHATNDGEGSADEGEGNTNAEPDADAVDGPMVLAHVDLAKTAGNSDSSRSALPEIYEKITLYTSAVATFFAPSDLSGIGGMRYERIRAVDTWRNGPGRYDCVFVSTDSSADGMRGLNIARVRLFFSLKHDGITYPCALVQWFKRVADSPDEITGMWVVEPELLEDGARCVSVIHLDSIFRAAHLIPVFGGDFVPTNLTYSQTLDAFCTYYVNNFIDHHAYEIAF</sequence>